<gene>
    <name evidence="3" type="ORF">RF11_02072</name>
</gene>
<protein>
    <submittedName>
        <fullName evidence="3">Uncharacterized protein</fullName>
    </submittedName>
</protein>
<comment type="caution">
    <text evidence="3">The sequence shown here is derived from an EMBL/GenBank/DDBJ whole genome shotgun (WGS) entry which is preliminary data.</text>
</comment>
<evidence type="ECO:0000256" key="1">
    <source>
        <dbReference type="SAM" id="MobiDB-lite"/>
    </source>
</evidence>
<feature type="compositionally biased region" description="Gly residues" evidence="1">
    <location>
        <begin position="59"/>
        <end position="68"/>
    </location>
</feature>
<reference evidence="3 4" key="1">
    <citation type="journal article" date="2014" name="Genome Biol. Evol.">
        <title>The genome of the myxosporean Thelohanellus kitauei shows adaptations to nutrient acquisition within its fish host.</title>
        <authorList>
            <person name="Yang Y."/>
            <person name="Xiong J."/>
            <person name="Zhou Z."/>
            <person name="Huo F."/>
            <person name="Miao W."/>
            <person name="Ran C."/>
            <person name="Liu Y."/>
            <person name="Zhang J."/>
            <person name="Feng J."/>
            <person name="Wang M."/>
            <person name="Wang M."/>
            <person name="Wang L."/>
            <person name="Yao B."/>
        </authorList>
    </citation>
    <scope>NUCLEOTIDE SEQUENCE [LARGE SCALE GENOMIC DNA]</scope>
    <source>
        <strain evidence="3">Wuqing</strain>
    </source>
</reference>
<feature type="chain" id="PRO_5002150945" evidence="2">
    <location>
        <begin position="21"/>
        <end position="115"/>
    </location>
</feature>
<name>A0A0C2JB60_THEKT</name>
<dbReference type="EMBL" id="JWZT01003532">
    <property type="protein sequence ID" value="KII66428.1"/>
    <property type="molecule type" value="Genomic_DNA"/>
</dbReference>
<dbReference type="Proteomes" id="UP000031668">
    <property type="component" value="Unassembled WGS sequence"/>
</dbReference>
<proteinExistence type="predicted"/>
<accession>A0A0C2JB60</accession>
<evidence type="ECO:0000313" key="4">
    <source>
        <dbReference type="Proteomes" id="UP000031668"/>
    </source>
</evidence>
<organism evidence="3 4">
    <name type="scientific">Thelohanellus kitauei</name>
    <name type="common">Myxosporean</name>
    <dbReference type="NCBI Taxonomy" id="669202"/>
    <lineage>
        <taxon>Eukaryota</taxon>
        <taxon>Metazoa</taxon>
        <taxon>Cnidaria</taxon>
        <taxon>Myxozoa</taxon>
        <taxon>Myxosporea</taxon>
        <taxon>Bivalvulida</taxon>
        <taxon>Platysporina</taxon>
        <taxon>Myxobolidae</taxon>
        <taxon>Thelohanellus</taxon>
    </lineage>
</organism>
<feature type="signal peptide" evidence="2">
    <location>
        <begin position="1"/>
        <end position="20"/>
    </location>
</feature>
<keyword evidence="4" id="KW-1185">Reference proteome</keyword>
<dbReference type="AlphaFoldDB" id="A0A0C2JB60"/>
<feature type="compositionally biased region" description="Basic and acidic residues" evidence="1">
    <location>
        <begin position="79"/>
        <end position="94"/>
    </location>
</feature>
<evidence type="ECO:0000313" key="3">
    <source>
        <dbReference type="EMBL" id="KII66428.1"/>
    </source>
</evidence>
<evidence type="ECO:0000256" key="2">
    <source>
        <dbReference type="SAM" id="SignalP"/>
    </source>
</evidence>
<sequence>MLPLETVVLLIFSLLPISHSHVPLVAIGAALSTLGGVNCIIDSLLGGGGGGGGPIGGLMSGLTGGSMGGPPAPAAQQKPKIDIYDRGDYNDDLRTFYSYRSPPRDESDWSFNQTR</sequence>
<feature type="region of interest" description="Disordered" evidence="1">
    <location>
        <begin position="59"/>
        <end position="115"/>
    </location>
</feature>
<keyword evidence="2" id="KW-0732">Signal</keyword>